<evidence type="ECO:0000313" key="3">
    <source>
        <dbReference type="Proteomes" id="UP000246018"/>
    </source>
</evidence>
<evidence type="ECO:0000313" key="2">
    <source>
        <dbReference type="EMBL" id="PVG81498.1"/>
    </source>
</evidence>
<dbReference type="Proteomes" id="UP000246018">
    <property type="component" value="Unassembled WGS sequence"/>
</dbReference>
<evidence type="ECO:0000256" key="1">
    <source>
        <dbReference type="SAM" id="Phobius"/>
    </source>
</evidence>
<feature type="transmembrane region" description="Helical" evidence="1">
    <location>
        <begin position="54"/>
        <end position="71"/>
    </location>
</feature>
<comment type="caution">
    <text evidence="2">The sequence shown here is derived from an EMBL/GenBank/DDBJ whole genome shotgun (WGS) entry which is preliminary data.</text>
</comment>
<dbReference type="EMBL" id="QDGZ01000007">
    <property type="protein sequence ID" value="PVG81498.1"/>
    <property type="molecule type" value="Genomic_DNA"/>
</dbReference>
<feature type="transmembrane region" description="Helical" evidence="1">
    <location>
        <begin position="83"/>
        <end position="107"/>
    </location>
</feature>
<accession>A0A2T8F701</accession>
<keyword evidence="1" id="KW-0812">Transmembrane</keyword>
<feature type="transmembrane region" description="Helical" evidence="1">
    <location>
        <begin position="113"/>
        <end position="130"/>
    </location>
</feature>
<keyword evidence="1" id="KW-0472">Membrane</keyword>
<keyword evidence="3" id="KW-1185">Reference proteome</keyword>
<keyword evidence="1" id="KW-1133">Transmembrane helix</keyword>
<proteinExistence type="predicted"/>
<protein>
    <submittedName>
        <fullName evidence="2">Uncharacterized protein</fullName>
    </submittedName>
</protein>
<sequence length="146" mass="15204">MMQTRSLASTAALVAAVVLGGLVLFQLALAIGVPWGDASYGGAEATLPTHLRATSLGAVVFWSLVILIVLRRGGYQVWTPLPVAWLPVVTWVLVGLMVVACVVNALTPSAIERAIWLPVSVALLATLITVQVTADPSPAHVEGDVS</sequence>
<gene>
    <name evidence="2" type="ORF">DDE18_15895</name>
</gene>
<name>A0A2T8F701_9ACTN</name>
<reference evidence="2 3" key="1">
    <citation type="submission" date="2018-04" db="EMBL/GenBank/DDBJ databases">
        <title>Genome of Nocardioides gansuensis WSJ-1.</title>
        <authorList>
            <person name="Wu S."/>
            <person name="Wang G."/>
        </authorList>
    </citation>
    <scope>NUCLEOTIDE SEQUENCE [LARGE SCALE GENOMIC DNA]</scope>
    <source>
        <strain evidence="2 3">WSJ-1</strain>
    </source>
</reference>
<organism evidence="2 3">
    <name type="scientific">Nocardioides gansuensis</name>
    <dbReference type="NCBI Taxonomy" id="2138300"/>
    <lineage>
        <taxon>Bacteria</taxon>
        <taxon>Bacillati</taxon>
        <taxon>Actinomycetota</taxon>
        <taxon>Actinomycetes</taxon>
        <taxon>Propionibacteriales</taxon>
        <taxon>Nocardioidaceae</taxon>
        <taxon>Nocardioides</taxon>
    </lineage>
</organism>
<dbReference type="OrthoDB" id="1524823at2"/>
<dbReference type="AlphaFoldDB" id="A0A2T8F701"/>
<dbReference type="RefSeq" id="WP_116573266.1">
    <property type="nucleotide sequence ID" value="NZ_QDGZ01000007.1"/>
</dbReference>